<dbReference type="OrthoDB" id="367683at2"/>
<keyword evidence="3" id="KW-1185">Reference proteome</keyword>
<evidence type="ECO:0000313" key="2">
    <source>
        <dbReference type="EMBL" id="EMS80516.1"/>
    </source>
</evidence>
<comment type="caution">
    <text evidence="2">The sequence shown here is derived from an EMBL/GenBank/DDBJ whole genome shotgun (WGS) entry which is preliminary data.</text>
</comment>
<dbReference type="RefSeq" id="WP_006964778.1">
    <property type="nucleotide sequence ID" value="NZ_APJX01000002.1"/>
</dbReference>
<dbReference type="InterPro" id="IPR036291">
    <property type="entry name" value="NAD(P)-bd_dom_sf"/>
</dbReference>
<dbReference type="EMBL" id="APJX01000002">
    <property type="protein sequence ID" value="EMS80516.1"/>
    <property type="molecule type" value="Genomic_DNA"/>
</dbReference>
<dbReference type="AlphaFoldDB" id="S0G723"/>
<dbReference type="PANTHER" id="PTHR12126:SF11">
    <property type="entry name" value="NADH DEHYDROGENASE [UBIQUINONE] 1 ALPHA SUBCOMPLEX SUBUNIT 9, MITOCHONDRIAL"/>
    <property type="match status" value="1"/>
</dbReference>
<sequence>MHKPHIGVLGASGLVGSFLIPLLAGTDQRITVFSRRRIHWDIDLISWQPLSAPARETITHWISLFPIWVLPEYGDWLTDCGAKRLVALSSTSCLVKDRSKDPYEREVARKLADGESFLRTWGAARGVDWIILRPTLIYGDGNDKNISEIAAIVNRLGFFPLLGKARGKRQPVHAQDVAAACAAALDATHVVNRAYNLTGGETLTYREMVVRVFDNLGRKPMLPSFPEWIFALALSGLRVIPRYRHWTMAMVQRMNRDLVFDSSEAVHDFGYAPREKFLIKRYRK</sequence>
<organism evidence="2 3">
    <name type="scientific">Desulfotignum phosphitoxidans DSM 13687</name>
    <dbReference type="NCBI Taxonomy" id="1286635"/>
    <lineage>
        <taxon>Bacteria</taxon>
        <taxon>Pseudomonadati</taxon>
        <taxon>Thermodesulfobacteriota</taxon>
        <taxon>Desulfobacteria</taxon>
        <taxon>Desulfobacterales</taxon>
        <taxon>Desulfobacteraceae</taxon>
        <taxon>Desulfotignum</taxon>
    </lineage>
</organism>
<dbReference type="GO" id="GO:0044877">
    <property type="term" value="F:protein-containing complex binding"/>
    <property type="evidence" value="ECO:0007669"/>
    <property type="project" value="TreeGrafter"/>
</dbReference>
<reference evidence="2 3" key="1">
    <citation type="journal article" date="2013" name="Genome Announc.">
        <title>Draft Genome Sequence of Desulfotignum phosphitoxidans DSM 13687 Strain FiPS-3.</title>
        <authorList>
            <person name="Poehlein A."/>
            <person name="Daniel R."/>
            <person name="Simeonova D.D."/>
        </authorList>
    </citation>
    <scope>NUCLEOTIDE SEQUENCE [LARGE SCALE GENOMIC DNA]</scope>
    <source>
        <strain evidence="2 3">DSM 13687</strain>
    </source>
</reference>
<name>S0G723_9BACT</name>
<accession>S0G723</accession>
<proteinExistence type="predicted"/>
<dbReference type="Proteomes" id="UP000014216">
    <property type="component" value="Unassembled WGS sequence"/>
</dbReference>
<gene>
    <name evidence="2" type="ORF">Dpo_2c02050</name>
</gene>
<evidence type="ECO:0000259" key="1">
    <source>
        <dbReference type="Pfam" id="PF01370"/>
    </source>
</evidence>
<evidence type="ECO:0000313" key="3">
    <source>
        <dbReference type="Proteomes" id="UP000014216"/>
    </source>
</evidence>
<dbReference type="InterPro" id="IPR001509">
    <property type="entry name" value="Epimerase_deHydtase"/>
</dbReference>
<dbReference type="InterPro" id="IPR051207">
    <property type="entry name" value="ComplexI_NDUFA9_subunit"/>
</dbReference>
<feature type="domain" description="NAD-dependent epimerase/dehydratase" evidence="1">
    <location>
        <begin position="76"/>
        <end position="197"/>
    </location>
</feature>
<dbReference type="Pfam" id="PF01370">
    <property type="entry name" value="Epimerase"/>
    <property type="match status" value="1"/>
</dbReference>
<dbReference type="PANTHER" id="PTHR12126">
    <property type="entry name" value="NADH-UBIQUINONE OXIDOREDUCTASE 39 KDA SUBUNIT-RELATED"/>
    <property type="match status" value="1"/>
</dbReference>
<dbReference type="SUPFAM" id="SSF51735">
    <property type="entry name" value="NAD(P)-binding Rossmann-fold domains"/>
    <property type="match status" value="1"/>
</dbReference>
<dbReference type="Gene3D" id="3.40.50.720">
    <property type="entry name" value="NAD(P)-binding Rossmann-like Domain"/>
    <property type="match status" value="1"/>
</dbReference>
<protein>
    <submittedName>
        <fullName evidence="2">NAD-dependent epimerase/dehydratase</fullName>
    </submittedName>
</protein>